<evidence type="ECO:0000313" key="10">
    <source>
        <dbReference type="Proteomes" id="UP001224477"/>
    </source>
</evidence>
<dbReference type="PANTHER" id="PTHR42978:SF2">
    <property type="entry name" value="102 KBASES UNSTABLE REGION: FROM 1 TO 119443"/>
    <property type="match status" value="1"/>
</dbReference>
<evidence type="ECO:0000256" key="4">
    <source>
        <dbReference type="ARBA" id="ARBA00022801"/>
    </source>
</evidence>
<dbReference type="SMART" id="SM00849">
    <property type="entry name" value="Lactamase_B"/>
    <property type="match status" value="1"/>
</dbReference>
<dbReference type="InterPro" id="IPR036866">
    <property type="entry name" value="RibonucZ/Hydroxyglut_hydro"/>
</dbReference>
<dbReference type="Gene3D" id="3.60.15.10">
    <property type="entry name" value="Ribonuclease Z/Hydroxyacylglutathione hydrolase-like"/>
    <property type="match status" value="1"/>
</dbReference>
<keyword evidence="4" id="KW-0378">Hydrolase</keyword>
<evidence type="ECO:0000256" key="1">
    <source>
        <dbReference type="ARBA" id="ARBA00001947"/>
    </source>
</evidence>
<dbReference type="SUPFAM" id="SSF56281">
    <property type="entry name" value="Metallo-hydrolase/oxidoreductase"/>
    <property type="match status" value="1"/>
</dbReference>
<dbReference type="CDD" id="cd07730">
    <property type="entry name" value="metallo-hydrolase-like_MBL-fold"/>
    <property type="match status" value="1"/>
</dbReference>
<dbReference type="KEGG" id="pym:AK972_4073"/>
<evidence type="ECO:0000313" key="9">
    <source>
        <dbReference type="Proteomes" id="UP000546584"/>
    </source>
</evidence>
<keyword evidence="10" id="KW-1185">Reference proteome</keyword>
<dbReference type="GO" id="GO:0046872">
    <property type="term" value="F:metal ion binding"/>
    <property type="evidence" value="ECO:0007669"/>
    <property type="project" value="UniProtKB-KW"/>
</dbReference>
<reference evidence="7 10" key="2">
    <citation type="journal article" date="2023" name="Microbiol. Resour. Announc.">
        <title>Whole-genome sequence of Pseudomonas yamanorum OLsAu1 isolated from the edible ectomycorrhizal mushroom Lactarius sp. section Deliciosi.</title>
        <authorList>
            <person name="Ramirez-Mendoza R."/>
            <person name="Angeles-Argaiz R.E."/>
            <person name="Hernandez-Oaxaca D."/>
            <person name="Aguirre-Beltran L."/>
            <person name="Almaraz-Suarez J."/>
            <person name="Perez-Moreno J."/>
        </authorList>
    </citation>
    <scope>NUCLEOTIDE SEQUENCE [LARGE SCALE GENOMIC DNA]</scope>
    <source>
        <strain evidence="7 10">OLsAu1</strain>
    </source>
</reference>
<keyword evidence="3" id="KW-0479">Metal-binding</keyword>
<name>A0A143GKV0_9PSED</name>
<dbReference type="GO" id="GO:0016787">
    <property type="term" value="F:hydrolase activity"/>
    <property type="evidence" value="ECO:0007669"/>
    <property type="project" value="UniProtKB-KW"/>
</dbReference>
<sequence>MSRTVSLSVLRAGWCQHLECMADRGGRWAPTRFPALCGLIRHPDAGWILYDTGYAEHFFSATQALPERLYRTAVPVELPVKEQLLAQLRAFGIGPDDIRTVIISHFHSDHIAGLRDFPKATFIALDADRKHIESLRGHRWRATLGGHLPALLPDDFAARLTLADTCKKAALPQWMAPFRQGIDLLGDASLLGVPLPGHSEGQLGLFIPDAQGRPVFLVADACWSMPACRAGRLPAPPALWFASHDAQQYRQTYSGLGTLIRREPAVAVLPSHCTHAWEAFGDER</sequence>
<dbReference type="RefSeq" id="WP_063032041.1">
    <property type="nucleotide sequence ID" value="NZ_CP012400.2"/>
</dbReference>
<evidence type="ECO:0000313" key="8">
    <source>
        <dbReference type="EMBL" id="NWD45590.1"/>
    </source>
</evidence>
<dbReference type="GeneID" id="93511987"/>
<dbReference type="PANTHER" id="PTHR42978">
    <property type="entry name" value="QUORUM-QUENCHING LACTONASE YTNP-RELATED-RELATED"/>
    <property type="match status" value="1"/>
</dbReference>
<dbReference type="InterPro" id="IPR051013">
    <property type="entry name" value="MBL_superfamily_lactonases"/>
</dbReference>
<dbReference type="Proteomes" id="UP001224477">
    <property type="component" value="Unassembled WGS sequence"/>
</dbReference>
<dbReference type="Pfam" id="PF00753">
    <property type="entry name" value="Lactamase_B"/>
    <property type="match status" value="1"/>
</dbReference>
<accession>A0A1H2F2R1</accession>
<proteinExistence type="inferred from homology"/>
<comment type="cofactor">
    <cofactor evidence="1">
        <name>Zn(2+)</name>
        <dbReference type="ChEBI" id="CHEBI:29105"/>
    </cofactor>
</comment>
<keyword evidence="5" id="KW-0862">Zinc</keyword>
<gene>
    <name evidence="8" type="ORF">HX826_27280</name>
    <name evidence="7" type="ORF">RCO22_20020</name>
</gene>
<organism evidence="8 9">
    <name type="scientific">Pseudomonas yamanorum</name>
    <dbReference type="NCBI Taxonomy" id="515393"/>
    <lineage>
        <taxon>Bacteria</taxon>
        <taxon>Pseudomonadati</taxon>
        <taxon>Pseudomonadota</taxon>
        <taxon>Gammaproteobacteria</taxon>
        <taxon>Pseudomonadales</taxon>
        <taxon>Pseudomonadaceae</taxon>
        <taxon>Pseudomonas</taxon>
    </lineage>
</organism>
<dbReference type="Proteomes" id="UP000546584">
    <property type="component" value="Unassembled WGS sequence"/>
</dbReference>
<reference evidence="8 9" key="1">
    <citation type="submission" date="2020-04" db="EMBL/GenBank/DDBJ databases">
        <title>Molecular characterization of pseudomonads from Agaricus bisporus reveal novel blotch 2 pathogens in Western Europe.</title>
        <authorList>
            <person name="Taparia T."/>
            <person name="Krijger M."/>
            <person name="Haynes E."/>
            <person name="Elpinstone J.G."/>
            <person name="Noble R."/>
            <person name="Van Der Wolf J."/>
        </authorList>
    </citation>
    <scope>NUCLEOTIDE SEQUENCE [LARGE SCALE GENOMIC DNA]</scope>
    <source>
        <strain evidence="8 9">IPO3753</strain>
    </source>
</reference>
<dbReference type="AlphaFoldDB" id="A0A143GKV0"/>
<dbReference type="OrthoDB" id="5443440at2"/>
<accession>A0A143GKV0</accession>
<evidence type="ECO:0000256" key="3">
    <source>
        <dbReference type="ARBA" id="ARBA00022723"/>
    </source>
</evidence>
<dbReference type="InterPro" id="IPR001279">
    <property type="entry name" value="Metallo-B-lactamas"/>
</dbReference>
<dbReference type="EMBL" id="JACAQR010000052">
    <property type="protein sequence ID" value="NWD45590.1"/>
    <property type="molecule type" value="Genomic_DNA"/>
</dbReference>
<comment type="caution">
    <text evidence="8">The sequence shown here is derived from an EMBL/GenBank/DDBJ whole genome shotgun (WGS) entry which is preliminary data.</text>
</comment>
<protein>
    <submittedName>
        <fullName evidence="8">MBL fold metallo-hydrolase</fullName>
    </submittedName>
</protein>
<evidence type="ECO:0000259" key="6">
    <source>
        <dbReference type="SMART" id="SM00849"/>
    </source>
</evidence>
<evidence type="ECO:0000256" key="5">
    <source>
        <dbReference type="ARBA" id="ARBA00022833"/>
    </source>
</evidence>
<feature type="domain" description="Metallo-beta-lactamase" evidence="6">
    <location>
        <begin position="34"/>
        <end position="272"/>
    </location>
</feature>
<dbReference type="EMBL" id="JAVGXC010000022">
    <property type="protein sequence ID" value="MDR0191240.1"/>
    <property type="molecule type" value="Genomic_DNA"/>
</dbReference>
<evidence type="ECO:0000313" key="7">
    <source>
        <dbReference type="EMBL" id="MDR0191240.1"/>
    </source>
</evidence>
<comment type="similarity">
    <text evidence="2">Belongs to the metallo-beta-lactamase superfamily.</text>
</comment>
<evidence type="ECO:0000256" key="2">
    <source>
        <dbReference type="ARBA" id="ARBA00007749"/>
    </source>
</evidence>